<dbReference type="PANTHER" id="PTHR30272">
    <property type="entry name" value="3-HYDROXYACYL-[ACYL-CARRIER-PROTEIN] DEHYDRATASE"/>
    <property type="match status" value="1"/>
</dbReference>
<dbReference type="Gene3D" id="3.10.129.10">
    <property type="entry name" value="Hotdog Thioesterase"/>
    <property type="match status" value="1"/>
</dbReference>
<comment type="similarity">
    <text evidence="1">Belongs to the thioester dehydratase family. FabZ subfamily.</text>
</comment>
<gene>
    <name evidence="4" type="ORF">SVIO_045690</name>
</gene>
<comment type="caution">
    <text evidence="4">The sequence shown here is derived from an EMBL/GenBank/DDBJ whole genome shotgun (WGS) entry which is preliminary data.</text>
</comment>
<dbReference type="EMBL" id="BJHW01000001">
    <property type="protein sequence ID" value="GDY53946.1"/>
    <property type="molecule type" value="Genomic_DNA"/>
</dbReference>
<dbReference type="InterPro" id="IPR029069">
    <property type="entry name" value="HotDog_dom_sf"/>
</dbReference>
<evidence type="ECO:0000256" key="3">
    <source>
        <dbReference type="SAM" id="MobiDB-lite"/>
    </source>
</evidence>
<dbReference type="SUPFAM" id="SSF54637">
    <property type="entry name" value="Thioesterase/thiol ester dehydrase-isomerase"/>
    <property type="match status" value="1"/>
</dbReference>
<name>A0A4D4L446_STRVO</name>
<evidence type="ECO:0000313" key="4">
    <source>
        <dbReference type="EMBL" id="GDY53946.1"/>
    </source>
</evidence>
<dbReference type="Proteomes" id="UP000301309">
    <property type="component" value="Unassembled WGS sequence"/>
</dbReference>
<organism evidence="4 5">
    <name type="scientific">Streptomyces violaceusniger</name>
    <dbReference type="NCBI Taxonomy" id="68280"/>
    <lineage>
        <taxon>Bacteria</taxon>
        <taxon>Bacillati</taxon>
        <taxon>Actinomycetota</taxon>
        <taxon>Actinomycetes</taxon>
        <taxon>Kitasatosporales</taxon>
        <taxon>Streptomycetaceae</taxon>
        <taxon>Streptomyces</taxon>
        <taxon>Streptomyces violaceusniger group</taxon>
    </lineage>
</organism>
<dbReference type="RefSeq" id="WP_137978120.1">
    <property type="nucleotide sequence ID" value="NZ_BAAASO010000048.1"/>
</dbReference>
<proteinExistence type="inferred from homology"/>
<feature type="compositionally biased region" description="Pro residues" evidence="3">
    <location>
        <begin position="159"/>
        <end position="188"/>
    </location>
</feature>
<evidence type="ECO:0008006" key="6">
    <source>
        <dbReference type="Google" id="ProtNLM"/>
    </source>
</evidence>
<protein>
    <recommendedName>
        <fullName evidence="6">Beta-hydroxyacyl-ACP dehydratase</fullName>
    </recommendedName>
</protein>
<sequence>MITVAEIKRMLPHRYPMLLVDRVTELVPGERASGLKAVTCNEPWYEGMPDTASEEDYHYPWTVLIESWCHVAGVLVTWDRPNPDVRSGKAMLLGGISDAEFHRPVVPGDVVEHHVRLARRVGETYVFEGESLVGKETALTIGRLTMTMRPASDLAAPPMSAPPTSAPPAAEPRVPGPSLPDPPVPDPL</sequence>
<accession>A0A4D4L446</accession>
<keyword evidence="5" id="KW-1185">Reference proteome</keyword>
<dbReference type="GO" id="GO:0016829">
    <property type="term" value="F:lyase activity"/>
    <property type="evidence" value="ECO:0007669"/>
    <property type="project" value="UniProtKB-KW"/>
</dbReference>
<evidence type="ECO:0000256" key="1">
    <source>
        <dbReference type="ARBA" id="ARBA00009174"/>
    </source>
</evidence>
<dbReference type="Pfam" id="PF07977">
    <property type="entry name" value="FabA"/>
    <property type="match status" value="1"/>
</dbReference>
<reference evidence="4 5" key="1">
    <citation type="journal article" date="2020" name="Int. J. Syst. Evol. Microbiol.">
        <title>Reclassification of Streptomyces castelarensis and Streptomyces sporoclivatus as later heterotypic synonyms of Streptomyces antimycoticus.</title>
        <authorList>
            <person name="Komaki H."/>
            <person name="Tamura T."/>
        </authorList>
    </citation>
    <scope>NUCLEOTIDE SEQUENCE [LARGE SCALE GENOMIC DNA]</scope>
    <source>
        <strain evidence="4 5">NBRC 13459</strain>
    </source>
</reference>
<evidence type="ECO:0000313" key="5">
    <source>
        <dbReference type="Proteomes" id="UP000301309"/>
    </source>
</evidence>
<evidence type="ECO:0000256" key="2">
    <source>
        <dbReference type="ARBA" id="ARBA00023239"/>
    </source>
</evidence>
<dbReference type="InterPro" id="IPR013114">
    <property type="entry name" value="FabA_FabZ"/>
</dbReference>
<feature type="region of interest" description="Disordered" evidence="3">
    <location>
        <begin position="151"/>
        <end position="188"/>
    </location>
</feature>
<keyword evidence="2" id="KW-0456">Lyase</keyword>
<dbReference type="CDD" id="cd01288">
    <property type="entry name" value="FabZ"/>
    <property type="match status" value="1"/>
</dbReference>
<dbReference type="OrthoDB" id="9772788at2"/>
<dbReference type="AlphaFoldDB" id="A0A4D4L446"/>
<dbReference type="PANTHER" id="PTHR30272:SF1">
    <property type="entry name" value="3-HYDROXYACYL-[ACYL-CARRIER-PROTEIN] DEHYDRATASE"/>
    <property type="match status" value="1"/>
</dbReference>